<protein>
    <recommendedName>
        <fullName evidence="5">DUF4386 family protein</fullName>
    </recommendedName>
</protein>
<keyword evidence="2" id="KW-0812">Transmembrane</keyword>
<proteinExistence type="predicted"/>
<evidence type="ECO:0008006" key="5">
    <source>
        <dbReference type="Google" id="ProtNLM"/>
    </source>
</evidence>
<feature type="transmembrane region" description="Helical" evidence="2">
    <location>
        <begin position="150"/>
        <end position="169"/>
    </location>
</feature>
<gene>
    <name evidence="3" type="ORF">H5V45_14560</name>
</gene>
<comment type="caution">
    <text evidence="3">The sequence shown here is derived from an EMBL/GenBank/DDBJ whole genome shotgun (WGS) entry which is preliminary data.</text>
</comment>
<evidence type="ECO:0000256" key="2">
    <source>
        <dbReference type="SAM" id="Phobius"/>
    </source>
</evidence>
<evidence type="ECO:0000313" key="3">
    <source>
        <dbReference type="EMBL" id="MBB6628544.1"/>
    </source>
</evidence>
<feature type="compositionally biased region" description="Low complexity" evidence="1">
    <location>
        <begin position="1"/>
        <end position="15"/>
    </location>
</feature>
<reference evidence="3 4" key="1">
    <citation type="submission" date="2020-08" db="EMBL/GenBank/DDBJ databases">
        <authorList>
            <person name="Seo M.-J."/>
        </authorList>
    </citation>
    <scope>NUCLEOTIDE SEQUENCE [LARGE SCALE GENOMIC DNA]</scope>
    <source>
        <strain evidence="3 4">KIGAM211</strain>
    </source>
</reference>
<name>A0A7X0VB79_9ACTN</name>
<dbReference type="EMBL" id="JACKXE010000001">
    <property type="protein sequence ID" value="MBB6628544.1"/>
    <property type="molecule type" value="Genomic_DNA"/>
</dbReference>
<evidence type="ECO:0000256" key="1">
    <source>
        <dbReference type="SAM" id="MobiDB-lite"/>
    </source>
</evidence>
<feature type="transmembrane region" description="Helical" evidence="2">
    <location>
        <begin position="100"/>
        <end position="121"/>
    </location>
</feature>
<keyword evidence="2" id="KW-0472">Membrane</keyword>
<keyword evidence="4" id="KW-1185">Reference proteome</keyword>
<feature type="transmembrane region" description="Helical" evidence="2">
    <location>
        <begin position="200"/>
        <end position="222"/>
    </location>
</feature>
<feature type="region of interest" description="Disordered" evidence="1">
    <location>
        <begin position="1"/>
        <end position="20"/>
    </location>
</feature>
<feature type="transmembrane region" description="Helical" evidence="2">
    <location>
        <begin position="27"/>
        <end position="47"/>
    </location>
</feature>
<organism evidence="3 4">
    <name type="scientific">Nocardioides luti</name>
    <dbReference type="NCBI Taxonomy" id="2761101"/>
    <lineage>
        <taxon>Bacteria</taxon>
        <taxon>Bacillati</taxon>
        <taxon>Actinomycetota</taxon>
        <taxon>Actinomycetes</taxon>
        <taxon>Propionibacteriales</taxon>
        <taxon>Nocardioidaceae</taxon>
        <taxon>Nocardioides</taxon>
    </lineage>
</organism>
<dbReference type="Proteomes" id="UP000523955">
    <property type="component" value="Unassembled WGS sequence"/>
</dbReference>
<feature type="transmembrane region" description="Helical" evidence="2">
    <location>
        <begin position="176"/>
        <end position="194"/>
    </location>
</feature>
<sequence length="234" mass="23787">MTSTGPSTTTLLGSTARPPRPALSSGSIAALVAAAVTFNLGGALHPNDSGTGSKVDQLHDMLLEPRWYPSHLFLLASFALFTVALGRLVRRLDTTPVTHLLLRVMVVVSAVTTAAMVPHVLAPLGADSLADGRANALSAFMTIDETLADAPWALGIALLALVGGVSGDLGNRVTAVAGLVGGACFAAAALTIPFSDALDALFAVGGSGITLWALGVAAVGAWRRRTDQGAVRRA</sequence>
<dbReference type="AlphaFoldDB" id="A0A7X0VB79"/>
<evidence type="ECO:0000313" key="4">
    <source>
        <dbReference type="Proteomes" id="UP000523955"/>
    </source>
</evidence>
<dbReference type="RefSeq" id="WP_185253590.1">
    <property type="nucleotide sequence ID" value="NZ_JACKXE010000001.1"/>
</dbReference>
<feature type="transmembrane region" description="Helical" evidence="2">
    <location>
        <begin position="67"/>
        <end position="88"/>
    </location>
</feature>
<accession>A0A7X0VB79</accession>
<keyword evidence="2" id="KW-1133">Transmembrane helix</keyword>